<dbReference type="InterPro" id="IPR027417">
    <property type="entry name" value="P-loop_NTPase"/>
</dbReference>
<dbReference type="InterPro" id="IPR003593">
    <property type="entry name" value="AAA+_ATPase"/>
</dbReference>
<evidence type="ECO:0000256" key="8">
    <source>
        <dbReference type="ARBA" id="ARBA00023136"/>
    </source>
</evidence>
<evidence type="ECO:0000256" key="7">
    <source>
        <dbReference type="ARBA" id="ARBA00022989"/>
    </source>
</evidence>
<keyword evidence="3" id="KW-1003">Cell membrane</keyword>
<sequence length="582" mass="64112">MLSWYKYIKPYLFYFIITPICMLVEVAGEIIMPTLLGQVIDSQANGTLDVRQSLLVMGGIILCAILMMAGGVGGSYFGAKASVNFAADLRQDVFEKVQGFSFANIDKFSTGSLVTRLTNDITQMQNFVNMLLRMAFRAPGMLIMALFMTIRLQPKLSVVFAVTIPLLLICVGSIIVRGFSRFGTVQKKLDSLNSVVQENVTNVRVVKSFVREKKEISKFKKANGDFKEASMSAMNIMIFMSPVTTLIMNITILLIIYLGSSMVLDGLSGEIGMGIGDLSKFVSYANQILFSLMMVSMLLMMSSRALASARRVKELLEEEPDIKDLPDADPGLSVKNGEVEFRNVSFRYYKGSDEKVLDDISLKIPARSVVGIIGSTGCGKTTLVSMISRLYDPDEGEVLVDGRDVKDYTIYNLREGIGMVLQNNTLFSGTIEENLRWGDENATMEEIKAAAHSAQADKFVSSFKDGYSTELDQGGTNVSGGQKQRLCIARALLKRPKVLILDDSTSAVDTATEAQIRSAFKNELSDSTKIIIAQRISSIIDSDMIVVMNEGRISGVGTHDELLKSNQAYQEIYYSQNERKGA</sequence>
<feature type="domain" description="ABC transmembrane type-1" evidence="11">
    <location>
        <begin position="16"/>
        <end position="304"/>
    </location>
</feature>
<keyword evidence="7 9" id="KW-1133">Transmembrane helix</keyword>
<feature type="transmembrane region" description="Helical" evidence="9">
    <location>
        <begin position="55"/>
        <end position="77"/>
    </location>
</feature>
<reference evidence="12" key="1">
    <citation type="submission" date="2020-10" db="EMBL/GenBank/DDBJ databases">
        <authorList>
            <person name="Gilroy R."/>
        </authorList>
    </citation>
    <scope>NUCLEOTIDE SEQUENCE</scope>
    <source>
        <strain evidence="12">1370</strain>
    </source>
</reference>
<feature type="domain" description="ABC transporter" evidence="10">
    <location>
        <begin position="339"/>
        <end position="575"/>
    </location>
</feature>
<keyword evidence="6 12" id="KW-0067">ATP-binding</keyword>
<keyword evidence="8 9" id="KW-0472">Membrane</keyword>
<evidence type="ECO:0000256" key="4">
    <source>
        <dbReference type="ARBA" id="ARBA00022692"/>
    </source>
</evidence>
<dbReference type="AlphaFoldDB" id="A0A9D1T3W1"/>
<evidence type="ECO:0000256" key="1">
    <source>
        <dbReference type="ARBA" id="ARBA00004651"/>
    </source>
</evidence>
<dbReference type="PROSITE" id="PS50929">
    <property type="entry name" value="ABC_TM1F"/>
    <property type="match status" value="1"/>
</dbReference>
<keyword evidence="2" id="KW-0813">Transport</keyword>
<evidence type="ECO:0000313" key="12">
    <source>
        <dbReference type="EMBL" id="HIV10139.1"/>
    </source>
</evidence>
<evidence type="ECO:0000313" key="13">
    <source>
        <dbReference type="Proteomes" id="UP000823960"/>
    </source>
</evidence>
<comment type="caution">
    <text evidence="12">The sequence shown here is derived from an EMBL/GenBank/DDBJ whole genome shotgun (WGS) entry which is preliminary data.</text>
</comment>
<dbReference type="GO" id="GO:0005886">
    <property type="term" value="C:plasma membrane"/>
    <property type="evidence" value="ECO:0007669"/>
    <property type="project" value="UniProtKB-SubCell"/>
</dbReference>
<proteinExistence type="predicted"/>
<keyword evidence="4 9" id="KW-0812">Transmembrane</keyword>
<dbReference type="GO" id="GO:0015421">
    <property type="term" value="F:ABC-type oligopeptide transporter activity"/>
    <property type="evidence" value="ECO:0007669"/>
    <property type="project" value="TreeGrafter"/>
</dbReference>
<dbReference type="InterPro" id="IPR036640">
    <property type="entry name" value="ABC1_TM_sf"/>
</dbReference>
<dbReference type="Pfam" id="PF00664">
    <property type="entry name" value="ABC_membrane"/>
    <property type="match status" value="1"/>
</dbReference>
<keyword evidence="5" id="KW-0547">Nucleotide-binding</keyword>
<evidence type="ECO:0000259" key="10">
    <source>
        <dbReference type="PROSITE" id="PS50893"/>
    </source>
</evidence>
<evidence type="ECO:0000256" key="3">
    <source>
        <dbReference type="ARBA" id="ARBA00022475"/>
    </source>
</evidence>
<dbReference type="GO" id="GO:0016887">
    <property type="term" value="F:ATP hydrolysis activity"/>
    <property type="evidence" value="ECO:0007669"/>
    <property type="project" value="InterPro"/>
</dbReference>
<dbReference type="EMBL" id="DVOL01000005">
    <property type="protein sequence ID" value="HIV10139.1"/>
    <property type="molecule type" value="Genomic_DNA"/>
</dbReference>
<dbReference type="Gene3D" id="3.40.50.300">
    <property type="entry name" value="P-loop containing nucleotide triphosphate hydrolases"/>
    <property type="match status" value="1"/>
</dbReference>
<evidence type="ECO:0000256" key="2">
    <source>
        <dbReference type="ARBA" id="ARBA00022448"/>
    </source>
</evidence>
<evidence type="ECO:0000256" key="5">
    <source>
        <dbReference type="ARBA" id="ARBA00022741"/>
    </source>
</evidence>
<evidence type="ECO:0000259" key="11">
    <source>
        <dbReference type="PROSITE" id="PS50929"/>
    </source>
</evidence>
<dbReference type="GO" id="GO:0005524">
    <property type="term" value="F:ATP binding"/>
    <property type="evidence" value="ECO:0007669"/>
    <property type="project" value="UniProtKB-KW"/>
</dbReference>
<dbReference type="PANTHER" id="PTHR43394">
    <property type="entry name" value="ATP-DEPENDENT PERMEASE MDL1, MITOCHONDRIAL"/>
    <property type="match status" value="1"/>
</dbReference>
<dbReference type="CDD" id="cd18548">
    <property type="entry name" value="ABC_6TM_Tm287_like"/>
    <property type="match status" value="1"/>
</dbReference>
<dbReference type="SMART" id="SM00382">
    <property type="entry name" value="AAA"/>
    <property type="match status" value="1"/>
</dbReference>
<dbReference type="SUPFAM" id="SSF52540">
    <property type="entry name" value="P-loop containing nucleoside triphosphate hydrolases"/>
    <property type="match status" value="1"/>
</dbReference>
<evidence type="ECO:0000256" key="9">
    <source>
        <dbReference type="SAM" id="Phobius"/>
    </source>
</evidence>
<dbReference type="InterPro" id="IPR003439">
    <property type="entry name" value="ABC_transporter-like_ATP-bd"/>
</dbReference>
<dbReference type="PANTHER" id="PTHR43394:SF1">
    <property type="entry name" value="ATP-BINDING CASSETTE SUB-FAMILY B MEMBER 10, MITOCHONDRIAL"/>
    <property type="match status" value="1"/>
</dbReference>
<dbReference type="InterPro" id="IPR017871">
    <property type="entry name" value="ABC_transporter-like_CS"/>
</dbReference>
<comment type="subcellular location">
    <subcellularLocation>
        <location evidence="1">Cell membrane</location>
        <topology evidence="1">Multi-pass membrane protein</topology>
    </subcellularLocation>
</comment>
<gene>
    <name evidence="12" type="ORF">IAD28_00365</name>
</gene>
<feature type="transmembrane region" description="Helical" evidence="9">
    <location>
        <begin position="236"/>
        <end position="258"/>
    </location>
</feature>
<dbReference type="SUPFAM" id="SSF90123">
    <property type="entry name" value="ABC transporter transmembrane region"/>
    <property type="match status" value="1"/>
</dbReference>
<dbReference type="Gene3D" id="1.20.1560.10">
    <property type="entry name" value="ABC transporter type 1, transmembrane domain"/>
    <property type="match status" value="1"/>
</dbReference>
<organism evidence="12 13">
    <name type="scientific">Candidatus Faeciplasma avium</name>
    <dbReference type="NCBI Taxonomy" id="2840798"/>
    <lineage>
        <taxon>Bacteria</taxon>
        <taxon>Bacillati</taxon>
        <taxon>Bacillota</taxon>
        <taxon>Clostridia</taxon>
        <taxon>Eubacteriales</taxon>
        <taxon>Oscillospiraceae</taxon>
        <taxon>Oscillospiraceae incertae sedis</taxon>
        <taxon>Candidatus Faeciplasma</taxon>
    </lineage>
</organism>
<dbReference type="PROSITE" id="PS50893">
    <property type="entry name" value="ABC_TRANSPORTER_2"/>
    <property type="match status" value="1"/>
</dbReference>
<protein>
    <submittedName>
        <fullName evidence="12">ABC transporter ATP-binding protein</fullName>
    </submittedName>
</protein>
<dbReference type="FunFam" id="3.40.50.300:FF:000221">
    <property type="entry name" value="Multidrug ABC transporter ATP-binding protein"/>
    <property type="match status" value="1"/>
</dbReference>
<evidence type="ECO:0000256" key="6">
    <source>
        <dbReference type="ARBA" id="ARBA00022840"/>
    </source>
</evidence>
<name>A0A9D1T3W1_9FIRM</name>
<feature type="transmembrane region" description="Helical" evidence="9">
    <location>
        <begin position="134"/>
        <end position="152"/>
    </location>
</feature>
<dbReference type="Proteomes" id="UP000823960">
    <property type="component" value="Unassembled WGS sequence"/>
</dbReference>
<dbReference type="PROSITE" id="PS00211">
    <property type="entry name" value="ABC_TRANSPORTER_1"/>
    <property type="match status" value="1"/>
</dbReference>
<feature type="transmembrane region" description="Helical" evidence="9">
    <location>
        <begin position="158"/>
        <end position="179"/>
    </location>
</feature>
<dbReference type="Pfam" id="PF00005">
    <property type="entry name" value="ABC_tran"/>
    <property type="match status" value="1"/>
</dbReference>
<accession>A0A9D1T3W1</accession>
<feature type="transmembrane region" description="Helical" evidence="9">
    <location>
        <begin position="12"/>
        <end position="35"/>
    </location>
</feature>
<dbReference type="InterPro" id="IPR039421">
    <property type="entry name" value="Type_1_exporter"/>
</dbReference>
<dbReference type="InterPro" id="IPR011527">
    <property type="entry name" value="ABC1_TM_dom"/>
</dbReference>
<feature type="transmembrane region" description="Helical" evidence="9">
    <location>
        <begin position="288"/>
        <end position="307"/>
    </location>
</feature>
<reference evidence="12" key="2">
    <citation type="journal article" date="2021" name="PeerJ">
        <title>Extensive microbial diversity within the chicken gut microbiome revealed by metagenomics and culture.</title>
        <authorList>
            <person name="Gilroy R."/>
            <person name="Ravi A."/>
            <person name="Getino M."/>
            <person name="Pursley I."/>
            <person name="Horton D.L."/>
            <person name="Alikhan N.F."/>
            <person name="Baker D."/>
            <person name="Gharbi K."/>
            <person name="Hall N."/>
            <person name="Watson M."/>
            <person name="Adriaenssens E.M."/>
            <person name="Foster-Nyarko E."/>
            <person name="Jarju S."/>
            <person name="Secka A."/>
            <person name="Antonio M."/>
            <person name="Oren A."/>
            <person name="Chaudhuri R.R."/>
            <person name="La Ragione R."/>
            <person name="Hildebrand F."/>
            <person name="Pallen M.J."/>
        </authorList>
    </citation>
    <scope>NUCLEOTIDE SEQUENCE</scope>
    <source>
        <strain evidence="12">1370</strain>
    </source>
</reference>